<dbReference type="PANTHER" id="PTHR47634:SF9">
    <property type="entry name" value="PROTEIN KINASE DOMAIN-CONTAINING PROTEIN-RELATED"/>
    <property type="match status" value="1"/>
</dbReference>
<dbReference type="EC" id="2.7.11.1" evidence="1"/>
<keyword evidence="2" id="KW-0723">Serine/threonine-protein kinase</keyword>
<reference evidence="12 13" key="1">
    <citation type="journal article" date="2015" name="Fungal Genet. Biol.">
        <title>Evolution of novel wood decay mechanisms in Agaricales revealed by the genome sequences of Fistulina hepatica and Cylindrobasidium torrendii.</title>
        <authorList>
            <person name="Floudas D."/>
            <person name="Held B.W."/>
            <person name="Riley R."/>
            <person name="Nagy L.G."/>
            <person name="Koehler G."/>
            <person name="Ransdell A.S."/>
            <person name="Younus H."/>
            <person name="Chow J."/>
            <person name="Chiniquy J."/>
            <person name="Lipzen A."/>
            <person name="Tritt A."/>
            <person name="Sun H."/>
            <person name="Haridas S."/>
            <person name="LaButti K."/>
            <person name="Ohm R.A."/>
            <person name="Kues U."/>
            <person name="Blanchette R.A."/>
            <person name="Grigoriev I.V."/>
            <person name="Minto R.E."/>
            <person name="Hibbett D.S."/>
        </authorList>
    </citation>
    <scope>NUCLEOTIDE SEQUENCE [LARGE SCALE GENOMIC DNA]</scope>
    <source>
        <strain evidence="12 13">FP15055 ss-10</strain>
    </source>
</reference>
<feature type="compositionally biased region" description="Polar residues" evidence="10">
    <location>
        <begin position="227"/>
        <end position="243"/>
    </location>
</feature>
<evidence type="ECO:0000256" key="8">
    <source>
        <dbReference type="ARBA" id="ARBA00048679"/>
    </source>
</evidence>
<dbReference type="FunFam" id="3.30.200.20:FF:000076">
    <property type="entry name" value="CMGC/SRPK protein kinase"/>
    <property type="match status" value="1"/>
</dbReference>
<keyword evidence="4 9" id="KW-0547">Nucleotide-binding</keyword>
<dbReference type="InterPro" id="IPR051334">
    <property type="entry name" value="SRPK"/>
</dbReference>
<evidence type="ECO:0000256" key="10">
    <source>
        <dbReference type="SAM" id="MobiDB-lite"/>
    </source>
</evidence>
<dbReference type="OrthoDB" id="2649at2759"/>
<dbReference type="GO" id="GO:0050684">
    <property type="term" value="P:regulation of mRNA processing"/>
    <property type="evidence" value="ECO:0007669"/>
    <property type="project" value="TreeGrafter"/>
</dbReference>
<comment type="catalytic activity">
    <reaction evidence="7">
        <text>L-threonyl-[protein] + ATP = O-phospho-L-threonyl-[protein] + ADP + H(+)</text>
        <dbReference type="Rhea" id="RHEA:46608"/>
        <dbReference type="Rhea" id="RHEA-COMP:11060"/>
        <dbReference type="Rhea" id="RHEA-COMP:11605"/>
        <dbReference type="ChEBI" id="CHEBI:15378"/>
        <dbReference type="ChEBI" id="CHEBI:30013"/>
        <dbReference type="ChEBI" id="CHEBI:30616"/>
        <dbReference type="ChEBI" id="CHEBI:61977"/>
        <dbReference type="ChEBI" id="CHEBI:456216"/>
        <dbReference type="EC" id="2.7.11.1"/>
    </reaction>
</comment>
<dbReference type="PROSITE" id="PS00107">
    <property type="entry name" value="PROTEIN_KINASE_ATP"/>
    <property type="match status" value="1"/>
</dbReference>
<feature type="domain" description="Protein kinase" evidence="11">
    <location>
        <begin position="42"/>
        <end position="493"/>
    </location>
</feature>
<evidence type="ECO:0000313" key="13">
    <source>
        <dbReference type="Proteomes" id="UP000054007"/>
    </source>
</evidence>
<dbReference type="AlphaFoldDB" id="A0A0D7B2Q4"/>
<dbReference type="Gene3D" id="1.10.510.10">
    <property type="entry name" value="Transferase(Phosphotransferase) domain 1"/>
    <property type="match status" value="1"/>
</dbReference>
<feature type="compositionally biased region" description="Low complexity" evidence="10">
    <location>
        <begin position="293"/>
        <end position="311"/>
    </location>
</feature>
<protein>
    <recommendedName>
        <fullName evidence="1">non-specific serine/threonine protein kinase</fullName>
        <ecNumber evidence="1">2.7.11.1</ecNumber>
    </recommendedName>
</protein>
<evidence type="ECO:0000256" key="6">
    <source>
        <dbReference type="ARBA" id="ARBA00022840"/>
    </source>
</evidence>
<feature type="binding site" evidence="9">
    <location>
        <position position="71"/>
    </location>
    <ligand>
        <name>ATP</name>
        <dbReference type="ChEBI" id="CHEBI:30616"/>
    </ligand>
</feature>
<dbReference type="InterPro" id="IPR011009">
    <property type="entry name" value="Kinase-like_dom_sf"/>
</dbReference>
<evidence type="ECO:0000256" key="4">
    <source>
        <dbReference type="ARBA" id="ARBA00022741"/>
    </source>
</evidence>
<proteinExistence type="predicted"/>
<evidence type="ECO:0000256" key="3">
    <source>
        <dbReference type="ARBA" id="ARBA00022679"/>
    </source>
</evidence>
<evidence type="ECO:0000313" key="12">
    <source>
        <dbReference type="EMBL" id="KIY64752.1"/>
    </source>
</evidence>
<feature type="region of interest" description="Disordered" evidence="10">
    <location>
        <begin position="503"/>
        <end position="541"/>
    </location>
</feature>
<evidence type="ECO:0000256" key="2">
    <source>
        <dbReference type="ARBA" id="ARBA00022527"/>
    </source>
</evidence>
<dbReference type="GO" id="GO:0005737">
    <property type="term" value="C:cytoplasm"/>
    <property type="evidence" value="ECO:0007669"/>
    <property type="project" value="TreeGrafter"/>
</dbReference>
<dbReference type="PROSITE" id="PS00108">
    <property type="entry name" value="PROTEIN_KINASE_ST"/>
    <property type="match status" value="1"/>
</dbReference>
<dbReference type="FunFam" id="1.10.510.10:FF:000409">
    <property type="entry name" value="CMGC/SRPK protein kinase"/>
    <property type="match status" value="1"/>
</dbReference>
<evidence type="ECO:0000256" key="7">
    <source>
        <dbReference type="ARBA" id="ARBA00047899"/>
    </source>
</evidence>
<keyword evidence="6 9" id="KW-0067">ATP-binding</keyword>
<dbReference type="SUPFAM" id="SSF56112">
    <property type="entry name" value="Protein kinase-like (PK-like)"/>
    <property type="match status" value="1"/>
</dbReference>
<dbReference type="GO" id="GO:0005524">
    <property type="term" value="F:ATP binding"/>
    <property type="evidence" value="ECO:0007669"/>
    <property type="project" value="UniProtKB-UniRule"/>
</dbReference>
<dbReference type="InterPro" id="IPR000719">
    <property type="entry name" value="Prot_kinase_dom"/>
</dbReference>
<dbReference type="EMBL" id="KN880620">
    <property type="protein sequence ID" value="KIY64752.1"/>
    <property type="molecule type" value="Genomic_DNA"/>
</dbReference>
<dbReference type="InterPro" id="IPR008271">
    <property type="entry name" value="Ser/Thr_kinase_AS"/>
</dbReference>
<dbReference type="Gene3D" id="3.30.200.20">
    <property type="entry name" value="Phosphorylase Kinase, domain 1"/>
    <property type="match status" value="1"/>
</dbReference>
<dbReference type="InterPro" id="IPR017441">
    <property type="entry name" value="Protein_kinase_ATP_BS"/>
</dbReference>
<dbReference type="PANTHER" id="PTHR47634">
    <property type="entry name" value="PROTEIN KINASE DOMAIN-CONTAINING PROTEIN-RELATED"/>
    <property type="match status" value="1"/>
</dbReference>
<organism evidence="12 13">
    <name type="scientific">Cylindrobasidium torrendii FP15055 ss-10</name>
    <dbReference type="NCBI Taxonomy" id="1314674"/>
    <lineage>
        <taxon>Eukaryota</taxon>
        <taxon>Fungi</taxon>
        <taxon>Dikarya</taxon>
        <taxon>Basidiomycota</taxon>
        <taxon>Agaricomycotina</taxon>
        <taxon>Agaricomycetes</taxon>
        <taxon>Agaricomycetidae</taxon>
        <taxon>Agaricales</taxon>
        <taxon>Marasmiineae</taxon>
        <taxon>Physalacriaceae</taxon>
        <taxon>Cylindrobasidium</taxon>
    </lineage>
</organism>
<keyword evidence="5 12" id="KW-0418">Kinase</keyword>
<evidence type="ECO:0000256" key="1">
    <source>
        <dbReference type="ARBA" id="ARBA00012513"/>
    </source>
</evidence>
<sequence>MSHGSYSSAASIMTEDEEDWEEYVKGGYHPVQIGDTFSDGRYTVVRKLGWGHFSTVWLAKDNRENRHVALKVVKSAPRYTETALDEIKLLQRLISSNTPNNPPNHPGRAHVMTFLDHFRHKGPNGTHVCMVFEVLGENLLGLIKRHQNKGVPMHIVKQIGKQVLLALDYMHRCCGVIHTDLKPENVLIVVEGVEQIIDAELKAAASSSTPPPTRLVGVPASKGRGGNQTPRSESIYITGSQPLPSPTASPMLDKWAFGMSKIGDELAEAVSSASLEEKKEDFGERVAIPHPSSAPSLLTQQAQQTPPTAQARPNTPKDVTEPVYTGNERITVKIADMGNATWVEHHFTDDIQTRQYRCPEVILGAKWGISADVWSVSCVVFELITGGDYLFDPASGSRYSKDDDHIAQIIELLGPMPQSLCMTGKYSAEFFNRRGELRHIQKLRYWPLDAVLHDKYLFPKPEAELLGSFLEAMLRLDPTKRVTAGEAAKHPWLDGVSVAGEVEAQERASAGKRRSEGSSAMKPVESMDDEIPTIAVPKHKN</sequence>
<evidence type="ECO:0000259" key="11">
    <source>
        <dbReference type="PROSITE" id="PS50011"/>
    </source>
</evidence>
<feature type="region of interest" description="Disordered" evidence="10">
    <location>
        <begin position="287"/>
        <end position="322"/>
    </location>
</feature>
<dbReference type="STRING" id="1314674.A0A0D7B2Q4"/>
<evidence type="ECO:0000256" key="9">
    <source>
        <dbReference type="PROSITE-ProRule" id="PRU10141"/>
    </source>
</evidence>
<dbReference type="Pfam" id="PF00069">
    <property type="entry name" value="Pkinase"/>
    <property type="match status" value="2"/>
</dbReference>
<name>A0A0D7B2Q4_9AGAR</name>
<evidence type="ECO:0000256" key="5">
    <source>
        <dbReference type="ARBA" id="ARBA00022777"/>
    </source>
</evidence>
<accession>A0A0D7B2Q4</accession>
<dbReference type="CDD" id="cd14136">
    <property type="entry name" value="STKc_SRPK"/>
    <property type="match status" value="1"/>
</dbReference>
<keyword evidence="13" id="KW-1185">Reference proteome</keyword>
<dbReference type="SMART" id="SM00220">
    <property type="entry name" value="S_TKc"/>
    <property type="match status" value="1"/>
</dbReference>
<comment type="catalytic activity">
    <reaction evidence="8">
        <text>L-seryl-[protein] + ATP = O-phospho-L-seryl-[protein] + ADP + H(+)</text>
        <dbReference type="Rhea" id="RHEA:17989"/>
        <dbReference type="Rhea" id="RHEA-COMP:9863"/>
        <dbReference type="Rhea" id="RHEA-COMP:11604"/>
        <dbReference type="ChEBI" id="CHEBI:15378"/>
        <dbReference type="ChEBI" id="CHEBI:29999"/>
        <dbReference type="ChEBI" id="CHEBI:30616"/>
        <dbReference type="ChEBI" id="CHEBI:83421"/>
        <dbReference type="ChEBI" id="CHEBI:456216"/>
        <dbReference type="EC" id="2.7.11.1"/>
    </reaction>
</comment>
<dbReference type="PROSITE" id="PS50011">
    <property type="entry name" value="PROTEIN_KINASE_DOM"/>
    <property type="match status" value="1"/>
</dbReference>
<keyword evidence="3" id="KW-0808">Transferase</keyword>
<dbReference type="GO" id="GO:0000245">
    <property type="term" value="P:spliceosomal complex assembly"/>
    <property type="evidence" value="ECO:0007669"/>
    <property type="project" value="TreeGrafter"/>
</dbReference>
<feature type="region of interest" description="Disordered" evidence="10">
    <location>
        <begin position="204"/>
        <end position="243"/>
    </location>
</feature>
<dbReference type="Proteomes" id="UP000054007">
    <property type="component" value="Unassembled WGS sequence"/>
</dbReference>
<gene>
    <name evidence="12" type="ORF">CYLTODRAFT_424943</name>
</gene>
<dbReference type="GO" id="GO:0005634">
    <property type="term" value="C:nucleus"/>
    <property type="evidence" value="ECO:0007669"/>
    <property type="project" value="TreeGrafter"/>
</dbReference>
<dbReference type="GO" id="GO:0004674">
    <property type="term" value="F:protein serine/threonine kinase activity"/>
    <property type="evidence" value="ECO:0007669"/>
    <property type="project" value="UniProtKB-KW"/>
</dbReference>